<organism evidence="2">
    <name type="scientific">Solanum chacoense</name>
    <name type="common">Chaco potato</name>
    <dbReference type="NCBI Taxonomy" id="4108"/>
    <lineage>
        <taxon>Eukaryota</taxon>
        <taxon>Viridiplantae</taxon>
        <taxon>Streptophyta</taxon>
        <taxon>Embryophyta</taxon>
        <taxon>Tracheophyta</taxon>
        <taxon>Spermatophyta</taxon>
        <taxon>Magnoliopsida</taxon>
        <taxon>eudicotyledons</taxon>
        <taxon>Gunneridae</taxon>
        <taxon>Pentapetalae</taxon>
        <taxon>asterids</taxon>
        <taxon>lamiids</taxon>
        <taxon>Solanales</taxon>
        <taxon>Solanaceae</taxon>
        <taxon>Solanoideae</taxon>
        <taxon>Solaneae</taxon>
        <taxon>Solanum</taxon>
    </lineage>
</organism>
<evidence type="ECO:0000313" key="2">
    <source>
        <dbReference type="EMBL" id="JAP11283.1"/>
    </source>
</evidence>
<reference evidence="2" key="1">
    <citation type="submission" date="2015-12" db="EMBL/GenBank/DDBJ databases">
        <title>Gene expression during late stages of embryo sac development: a critical building block for successful pollen-pistil interactions.</title>
        <authorList>
            <person name="Liu Y."/>
            <person name="Joly V."/>
            <person name="Sabar M."/>
            <person name="Matton D.P."/>
        </authorList>
    </citation>
    <scope>NUCLEOTIDE SEQUENCE</scope>
</reference>
<proteinExistence type="predicted"/>
<sequence>TTKTQQIKASKHHSSQINKQSHFSLTHLNLAKNSNTILSYKRKQPHFPFLINLQPTHISNQAKRLKNHSS</sequence>
<dbReference type="EMBL" id="GEDG01031601">
    <property type="protein sequence ID" value="JAP11283.1"/>
    <property type="molecule type" value="Transcribed_RNA"/>
</dbReference>
<evidence type="ECO:0000256" key="1">
    <source>
        <dbReference type="SAM" id="MobiDB-lite"/>
    </source>
</evidence>
<protein>
    <submittedName>
        <fullName evidence="2">Putative ovule protein</fullName>
    </submittedName>
</protein>
<dbReference type="AlphaFoldDB" id="A0A0V0GTR0"/>
<name>A0A0V0GTR0_SOLCH</name>
<feature type="non-terminal residue" evidence="2">
    <location>
        <position position="1"/>
    </location>
</feature>
<accession>A0A0V0GTR0</accession>
<feature type="region of interest" description="Disordered" evidence="1">
    <location>
        <begin position="1"/>
        <end position="20"/>
    </location>
</feature>